<dbReference type="Pfam" id="PF02518">
    <property type="entry name" value="HATPase_c"/>
    <property type="match status" value="1"/>
</dbReference>
<evidence type="ECO:0000259" key="15">
    <source>
        <dbReference type="PROSITE" id="PS50885"/>
    </source>
</evidence>
<feature type="transmembrane region" description="Helical" evidence="13">
    <location>
        <begin position="6"/>
        <end position="31"/>
    </location>
</feature>
<evidence type="ECO:0000256" key="1">
    <source>
        <dbReference type="ARBA" id="ARBA00000085"/>
    </source>
</evidence>
<dbReference type="Gene3D" id="6.10.340.10">
    <property type="match status" value="1"/>
</dbReference>
<feature type="region of interest" description="Disordered" evidence="12">
    <location>
        <begin position="43"/>
        <end position="77"/>
    </location>
</feature>
<dbReference type="InterPro" id="IPR003594">
    <property type="entry name" value="HATPase_dom"/>
</dbReference>
<dbReference type="SMART" id="SM00388">
    <property type="entry name" value="HisKA"/>
    <property type="match status" value="1"/>
</dbReference>
<dbReference type="SMART" id="SM00387">
    <property type="entry name" value="HATPase_c"/>
    <property type="match status" value="1"/>
</dbReference>
<dbReference type="PANTHER" id="PTHR45436:SF5">
    <property type="entry name" value="SENSOR HISTIDINE KINASE TRCS"/>
    <property type="match status" value="1"/>
</dbReference>
<comment type="subcellular location">
    <subcellularLocation>
        <location evidence="2">Cell membrane</location>
    </subcellularLocation>
</comment>
<feature type="domain" description="Histidine kinase" evidence="14">
    <location>
        <begin position="277"/>
        <end position="484"/>
    </location>
</feature>
<sequence>MDLHDNWLILMWPLVALLTWVAIATGLAHLLTGRSRDRRVDLTPREMTHSGQFAPGEVDADEHRRHGAKAPPTRSPMRVIRCRPGSIRGQVTLLTTAVAVLTLLTLLVTGVGMYATDQTRAARWSNVAAPAVSEVHSETAPERLHSRGADAGRTRTVEMGRYGVAAPAAESGRQSMREFLSPGSLHLILMIEAVELIALAAWATWRATSRVLRPVDMVRAELAVMDVSDLRTRVSEPDGAREVASLCRTINDVLQRLQEANEELQDFARSQGQFASDVSQELRNSIAGLRVQLEVARQDFSGVRLPDLVATMSGRVERLQAIIDDLLFLARVGACPVAERRQLDLATLVRTEISRRSHECPVRLRLAPDSTVNAVPTQISRLLVNLLDNAQRHCTHQVSVDVHVAHAAVELAVSDDGPGIALADRERVFHRLTRLDDARRLDRDGTGLGLAIARDIAHAHGGTLSVEESAGGGARFVLRLPRALPRGRGPS</sequence>
<protein>
    <recommendedName>
        <fullName evidence="3">histidine kinase</fullName>
        <ecNumber evidence="3">2.7.13.3</ecNumber>
    </recommendedName>
</protein>
<dbReference type="SMART" id="SM00304">
    <property type="entry name" value="HAMP"/>
    <property type="match status" value="1"/>
</dbReference>
<dbReference type="AlphaFoldDB" id="A0A8J3UMX8"/>
<dbReference type="InterPro" id="IPR050428">
    <property type="entry name" value="TCS_sensor_his_kinase"/>
</dbReference>
<evidence type="ECO:0000256" key="12">
    <source>
        <dbReference type="SAM" id="MobiDB-lite"/>
    </source>
</evidence>
<dbReference type="Gene3D" id="1.10.287.130">
    <property type="match status" value="1"/>
</dbReference>
<evidence type="ECO:0000256" key="4">
    <source>
        <dbReference type="ARBA" id="ARBA00022553"/>
    </source>
</evidence>
<dbReference type="EC" id="2.7.13.3" evidence="3"/>
<evidence type="ECO:0000256" key="5">
    <source>
        <dbReference type="ARBA" id="ARBA00022679"/>
    </source>
</evidence>
<dbReference type="InterPro" id="IPR036890">
    <property type="entry name" value="HATPase_C_sf"/>
</dbReference>
<dbReference type="CDD" id="cd00075">
    <property type="entry name" value="HATPase"/>
    <property type="match status" value="1"/>
</dbReference>
<evidence type="ECO:0000256" key="2">
    <source>
        <dbReference type="ARBA" id="ARBA00004236"/>
    </source>
</evidence>
<dbReference type="GO" id="GO:0000155">
    <property type="term" value="F:phosphorelay sensor kinase activity"/>
    <property type="evidence" value="ECO:0007669"/>
    <property type="project" value="InterPro"/>
</dbReference>
<dbReference type="PROSITE" id="PS50109">
    <property type="entry name" value="HIS_KIN"/>
    <property type="match status" value="1"/>
</dbReference>
<dbReference type="Proteomes" id="UP000644610">
    <property type="component" value="Unassembled WGS sequence"/>
</dbReference>
<dbReference type="PANTHER" id="PTHR45436">
    <property type="entry name" value="SENSOR HISTIDINE KINASE YKOH"/>
    <property type="match status" value="1"/>
</dbReference>
<keyword evidence="5" id="KW-0808">Transferase</keyword>
<reference evidence="16" key="1">
    <citation type="submission" date="2021-01" db="EMBL/GenBank/DDBJ databases">
        <title>Whole genome shotgun sequence of Planotetraspora silvatica NBRC 100141.</title>
        <authorList>
            <person name="Komaki H."/>
            <person name="Tamura T."/>
        </authorList>
    </citation>
    <scope>NUCLEOTIDE SEQUENCE</scope>
    <source>
        <strain evidence="16">NBRC 100141</strain>
    </source>
</reference>
<dbReference type="PROSITE" id="PS50885">
    <property type="entry name" value="HAMP"/>
    <property type="match status" value="1"/>
</dbReference>
<feature type="domain" description="HAMP" evidence="15">
    <location>
        <begin position="209"/>
        <end position="262"/>
    </location>
</feature>
<name>A0A8J3UMX8_9ACTN</name>
<evidence type="ECO:0000256" key="9">
    <source>
        <dbReference type="ARBA" id="ARBA00023012"/>
    </source>
</evidence>
<evidence type="ECO:0000313" key="17">
    <source>
        <dbReference type="Proteomes" id="UP000644610"/>
    </source>
</evidence>
<evidence type="ECO:0000256" key="3">
    <source>
        <dbReference type="ARBA" id="ARBA00012438"/>
    </source>
</evidence>
<comment type="catalytic activity">
    <reaction evidence="1">
        <text>ATP + protein L-histidine = ADP + protein N-phospho-L-histidine.</text>
        <dbReference type="EC" id="2.7.13.3"/>
    </reaction>
</comment>
<keyword evidence="9" id="KW-0902">Two-component regulatory system</keyword>
<keyword evidence="11" id="KW-0175">Coiled coil</keyword>
<keyword evidence="17" id="KW-1185">Reference proteome</keyword>
<gene>
    <name evidence="16" type="ORF">Psi02_53030</name>
</gene>
<comment type="caution">
    <text evidence="16">The sequence shown here is derived from an EMBL/GenBank/DDBJ whole genome shotgun (WGS) entry which is preliminary data.</text>
</comment>
<evidence type="ECO:0000259" key="14">
    <source>
        <dbReference type="PROSITE" id="PS50109"/>
    </source>
</evidence>
<evidence type="ECO:0000256" key="13">
    <source>
        <dbReference type="SAM" id="Phobius"/>
    </source>
</evidence>
<evidence type="ECO:0000313" key="16">
    <source>
        <dbReference type="EMBL" id="GII48879.1"/>
    </source>
</evidence>
<dbReference type="CDD" id="cd00082">
    <property type="entry name" value="HisKA"/>
    <property type="match status" value="1"/>
</dbReference>
<dbReference type="Pfam" id="PF00512">
    <property type="entry name" value="HisKA"/>
    <property type="match status" value="1"/>
</dbReference>
<dbReference type="Gene3D" id="3.30.565.10">
    <property type="entry name" value="Histidine kinase-like ATPase, C-terminal domain"/>
    <property type="match status" value="1"/>
</dbReference>
<keyword evidence="7" id="KW-0418">Kinase</keyword>
<dbReference type="EMBL" id="BOOQ01000036">
    <property type="protein sequence ID" value="GII48879.1"/>
    <property type="molecule type" value="Genomic_DNA"/>
</dbReference>
<evidence type="ECO:0000256" key="6">
    <source>
        <dbReference type="ARBA" id="ARBA00022692"/>
    </source>
</evidence>
<keyword evidence="10 13" id="KW-0472">Membrane</keyword>
<proteinExistence type="predicted"/>
<organism evidence="16 17">
    <name type="scientific">Planotetraspora silvatica</name>
    <dbReference type="NCBI Taxonomy" id="234614"/>
    <lineage>
        <taxon>Bacteria</taxon>
        <taxon>Bacillati</taxon>
        <taxon>Actinomycetota</taxon>
        <taxon>Actinomycetes</taxon>
        <taxon>Streptosporangiales</taxon>
        <taxon>Streptosporangiaceae</taxon>
        <taxon>Planotetraspora</taxon>
    </lineage>
</organism>
<feature type="transmembrane region" description="Helical" evidence="13">
    <location>
        <begin position="91"/>
        <end position="115"/>
    </location>
</feature>
<evidence type="ECO:0000256" key="11">
    <source>
        <dbReference type="SAM" id="Coils"/>
    </source>
</evidence>
<keyword evidence="6 13" id="KW-0812">Transmembrane</keyword>
<dbReference type="InterPro" id="IPR003660">
    <property type="entry name" value="HAMP_dom"/>
</dbReference>
<feature type="coiled-coil region" evidence="11">
    <location>
        <begin position="243"/>
        <end position="299"/>
    </location>
</feature>
<evidence type="ECO:0000256" key="7">
    <source>
        <dbReference type="ARBA" id="ARBA00022777"/>
    </source>
</evidence>
<dbReference type="InterPro" id="IPR005467">
    <property type="entry name" value="His_kinase_dom"/>
</dbReference>
<dbReference type="SUPFAM" id="SSF47384">
    <property type="entry name" value="Homodimeric domain of signal transducing histidine kinase"/>
    <property type="match status" value="1"/>
</dbReference>
<dbReference type="PRINTS" id="PR00344">
    <property type="entry name" value="BCTRLSENSOR"/>
</dbReference>
<dbReference type="GO" id="GO:0005886">
    <property type="term" value="C:plasma membrane"/>
    <property type="evidence" value="ECO:0007669"/>
    <property type="project" value="UniProtKB-SubCell"/>
</dbReference>
<keyword evidence="8 13" id="KW-1133">Transmembrane helix</keyword>
<dbReference type="InterPro" id="IPR003661">
    <property type="entry name" value="HisK_dim/P_dom"/>
</dbReference>
<dbReference type="SUPFAM" id="SSF55874">
    <property type="entry name" value="ATPase domain of HSP90 chaperone/DNA topoisomerase II/histidine kinase"/>
    <property type="match status" value="1"/>
</dbReference>
<dbReference type="InterPro" id="IPR036097">
    <property type="entry name" value="HisK_dim/P_sf"/>
</dbReference>
<evidence type="ECO:0000256" key="8">
    <source>
        <dbReference type="ARBA" id="ARBA00022989"/>
    </source>
</evidence>
<evidence type="ECO:0000256" key="10">
    <source>
        <dbReference type="ARBA" id="ARBA00023136"/>
    </source>
</evidence>
<keyword evidence="4" id="KW-0597">Phosphoprotein</keyword>
<dbReference type="RefSeq" id="WP_203978327.1">
    <property type="nucleotide sequence ID" value="NZ_BAAAKY010000016.1"/>
</dbReference>
<accession>A0A8J3UMX8</accession>
<dbReference type="InterPro" id="IPR004358">
    <property type="entry name" value="Sig_transdc_His_kin-like_C"/>
</dbReference>